<feature type="region of interest" description="Disordered" evidence="1">
    <location>
        <begin position="1"/>
        <end position="55"/>
    </location>
</feature>
<dbReference type="Pfam" id="PF00144">
    <property type="entry name" value="Beta-lactamase"/>
    <property type="match status" value="1"/>
</dbReference>
<dbReference type="InterPro" id="IPR001466">
    <property type="entry name" value="Beta-lactam-related"/>
</dbReference>
<proteinExistence type="predicted"/>
<keyword evidence="4" id="KW-1185">Reference proteome</keyword>
<dbReference type="GO" id="GO:0016787">
    <property type="term" value="F:hydrolase activity"/>
    <property type="evidence" value="ECO:0007669"/>
    <property type="project" value="UniProtKB-KW"/>
</dbReference>
<dbReference type="PANTHER" id="PTHR43283">
    <property type="entry name" value="BETA-LACTAMASE-RELATED"/>
    <property type="match status" value="1"/>
</dbReference>
<gene>
    <name evidence="3" type="ORF">DT076_14120</name>
</gene>
<dbReference type="SUPFAM" id="SSF56601">
    <property type="entry name" value="beta-lactamase/transpeptidase-like"/>
    <property type="match status" value="1"/>
</dbReference>
<dbReference type="AlphaFoldDB" id="A0A367YUS7"/>
<evidence type="ECO:0000313" key="4">
    <source>
        <dbReference type="Proteomes" id="UP000252770"/>
    </source>
</evidence>
<protein>
    <submittedName>
        <fullName evidence="3">Class A beta-lactamase-related serine hydrolase</fullName>
    </submittedName>
</protein>
<organism evidence="3 4">
    <name type="scientific">Desertihabitans brevis</name>
    <dbReference type="NCBI Taxonomy" id="2268447"/>
    <lineage>
        <taxon>Bacteria</taxon>
        <taxon>Bacillati</taxon>
        <taxon>Actinomycetota</taxon>
        <taxon>Actinomycetes</taxon>
        <taxon>Propionibacteriales</taxon>
        <taxon>Propionibacteriaceae</taxon>
        <taxon>Desertihabitans</taxon>
    </lineage>
</organism>
<feature type="compositionally biased region" description="Basic and acidic residues" evidence="1">
    <location>
        <begin position="24"/>
        <end position="47"/>
    </location>
</feature>
<sequence>MRPGRVARSLSHPLRLGQPPSRSHNGERDPGRRAQRLEPVDGRRGNPRDGAAPGARASVLMSEVDEGALGAGLERVAARCRDEPELAATSTLLAAVGNREVTAVDLHGDGLDTPVPTIASVTKSLLSTVTGWALADGLVDLTTTLHELLGDPVPPPRRPATVHHLLSMTSGADGGLLPIDDVMALPSGWVPALLEFAQLDAPGRRFRYDNGAWHLLAAGLQRAVGGDLLGYARRVLEPSGCADVDWPRDLEGVPYGFGDARLSPRQLLAFGRAWADGRAVPDRYRERAWRACSPGGPPEQRPYGYGWWLSPDDAGVRTCLAAGWAGQAVLIAPDHGLVLVATGSPERWRNDASRPVLPLLEELARDVLSAARPGS</sequence>
<feature type="domain" description="Beta-lactamase-related" evidence="2">
    <location>
        <begin position="117"/>
        <end position="341"/>
    </location>
</feature>
<dbReference type="EMBL" id="QOUI01000009">
    <property type="protein sequence ID" value="RCK68721.1"/>
    <property type="molecule type" value="Genomic_DNA"/>
</dbReference>
<dbReference type="PANTHER" id="PTHR43283:SF7">
    <property type="entry name" value="BETA-LACTAMASE-RELATED DOMAIN-CONTAINING PROTEIN"/>
    <property type="match status" value="1"/>
</dbReference>
<reference evidence="3 4" key="1">
    <citation type="submission" date="2018-07" db="EMBL/GenBank/DDBJ databases">
        <title>Desertimonas flava gen. nov. sp. nov.</title>
        <authorList>
            <person name="Liu S."/>
        </authorList>
    </citation>
    <scope>NUCLEOTIDE SEQUENCE [LARGE SCALE GENOMIC DNA]</scope>
    <source>
        <strain evidence="3 4">16Sb5-5</strain>
    </source>
</reference>
<name>A0A367YUS7_9ACTN</name>
<evidence type="ECO:0000259" key="2">
    <source>
        <dbReference type="Pfam" id="PF00144"/>
    </source>
</evidence>
<evidence type="ECO:0000313" key="3">
    <source>
        <dbReference type="EMBL" id="RCK68721.1"/>
    </source>
</evidence>
<accession>A0A367YUS7</accession>
<dbReference type="Gene3D" id="3.40.710.10">
    <property type="entry name" value="DD-peptidase/beta-lactamase superfamily"/>
    <property type="match status" value="1"/>
</dbReference>
<dbReference type="Proteomes" id="UP000252770">
    <property type="component" value="Unassembled WGS sequence"/>
</dbReference>
<comment type="caution">
    <text evidence="3">The sequence shown here is derived from an EMBL/GenBank/DDBJ whole genome shotgun (WGS) entry which is preliminary data.</text>
</comment>
<dbReference type="InterPro" id="IPR012338">
    <property type="entry name" value="Beta-lactam/transpept-like"/>
</dbReference>
<dbReference type="InterPro" id="IPR050789">
    <property type="entry name" value="Diverse_Enzym_Activities"/>
</dbReference>
<evidence type="ECO:0000256" key="1">
    <source>
        <dbReference type="SAM" id="MobiDB-lite"/>
    </source>
</evidence>
<keyword evidence="3" id="KW-0378">Hydrolase</keyword>